<protein>
    <submittedName>
        <fullName evidence="1">Uncharacterized protein</fullName>
    </submittedName>
</protein>
<proteinExistence type="predicted"/>
<name>A0ACC1CF97_9NEOP</name>
<organism evidence="1 2">
    <name type="scientific">Dendrolimus kikuchii</name>
    <dbReference type="NCBI Taxonomy" id="765133"/>
    <lineage>
        <taxon>Eukaryota</taxon>
        <taxon>Metazoa</taxon>
        <taxon>Ecdysozoa</taxon>
        <taxon>Arthropoda</taxon>
        <taxon>Hexapoda</taxon>
        <taxon>Insecta</taxon>
        <taxon>Pterygota</taxon>
        <taxon>Neoptera</taxon>
        <taxon>Endopterygota</taxon>
        <taxon>Lepidoptera</taxon>
        <taxon>Glossata</taxon>
        <taxon>Ditrysia</taxon>
        <taxon>Bombycoidea</taxon>
        <taxon>Lasiocampidae</taxon>
        <taxon>Dendrolimus</taxon>
    </lineage>
</organism>
<keyword evidence="2" id="KW-1185">Reference proteome</keyword>
<dbReference type="EMBL" id="CM034414">
    <property type="protein sequence ID" value="KAJ0170122.1"/>
    <property type="molecule type" value="Genomic_DNA"/>
</dbReference>
<evidence type="ECO:0000313" key="1">
    <source>
        <dbReference type="EMBL" id="KAJ0170122.1"/>
    </source>
</evidence>
<gene>
    <name evidence="1" type="ORF">K1T71_014050</name>
</gene>
<reference evidence="1 2" key="1">
    <citation type="journal article" date="2021" name="Front. Genet.">
        <title>Chromosome-Level Genome Assembly Reveals Significant Gene Expansion in the Toll and IMD Signaling Pathways of Dendrolimus kikuchii.</title>
        <authorList>
            <person name="Zhou J."/>
            <person name="Wu P."/>
            <person name="Xiong Z."/>
            <person name="Liu N."/>
            <person name="Zhao N."/>
            <person name="Ji M."/>
            <person name="Qiu Y."/>
            <person name="Yang B."/>
        </authorList>
    </citation>
    <scope>NUCLEOTIDE SEQUENCE [LARGE SCALE GENOMIC DNA]</scope>
    <source>
        <strain evidence="1">Ann1</strain>
    </source>
</reference>
<accession>A0ACC1CF97</accession>
<sequence length="283" mass="32495">MKAACIILSVLIFIAILAVCVMVKFATDITVEERKRDSLSASGVYQLSKSMGVVHLSENYSYNYAERFPFVAAVTKNHAKTYSFACFASVILIKWIVTSAHCRHHGATHRVLLYYDFARNYSHTYSILFWRIHEKFNSSNPTPKFDIAVAKLNIDYYPFMIKSAVFDDQEANDVEASVWKTLSTMDRRAYLTNDFDKFYVKIVQKQRCYESYGIDLDDSLICIDLSDYEDCFVQEFGPVFAKDKVVGILAVKPRDCDTKLAIFTNVSYYTNWILKSTHTALYG</sequence>
<evidence type="ECO:0000313" key="2">
    <source>
        <dbReference type="Proteomes" id="UP000824533"/>
    </source>
</evidence>
<comment type="caution">
    <text evidence="1">The sequence shown here is derived from an EMBL/GenBank/DDBJ whole genome shotgun (WGS) entry which is preliminary data.</text>
</comment>
<dbReference type="Proteomes" id="UP000824533">
    <property type="component" value="Linkage Group LG28"/>
</dbReference>